<dbReference type="PRINTS" id="PR00080">
    <property type="entry name" value="SDRFAMILY"/>
</dbReference>
<dbReference type="Proteomes" id="UP000192903">
    <property type="component" value="Unassembled WGS sequence"/>
</dbReference>
<dbReference type="InterPro" id="IPR051911">
    <property type="entry name" value="SDR_oxidoreductase"/>
</dbReference>
<keyword evidence="2" id="KW-0560">Oxidoreductase</keyword>
<proteinExistence type="inferred from homology"/>
<evidence type="ECO:0000313" key="4">
    <source>
        <dbReference type="EMBL" id="SMF69920.1"/>
    </source>
</evidence>
<reference evidence="5" key="1">
    <citation type="submission" date="2017-04" db="EMBL/GenBank/DDBJ databases">
        <authorList>
            <person name="Varghese N."/>
            <person name="Submissions S."/>
        </authorList>
    </citation>
    <scope>NUCLEOTIDE SEQUENCE [LARGE SCALE GENOMIC DNA]</scope>
    <source>
        <strain evidence="5">B4P</strain>
    </source>
</reference>
<dbReference type="PANTHER" id="PTHR43976">
    <property type="entry name" value="SHORT CHAIN DEHYDROGENASE"/>
    <property type="match status" value="1"/>
</dbReference>
<dbReference type="AlphaFoldDB" id="A0A1X7GHJ2"/>
<evidence type="ECO:0000256" key="2">
    <source>
        <dbReference type="ARBA" id="ARBA00023002"/>
    </source>
</evidence>
<evidence type="ECO:0000256" key="3">
    <source>
        <dbReference type="RuleBase" id="RU000363"/>
    </source>
</evidence>
<dbReference type="Gene3D" id="3.40.50.720">
    <property type="entry name" value="NAD(P)-binding Rossmann-like Domain"/>
    <property type="match status" value="1"/>
</dbReference>
<dbReference type="SUPFAM" id="SSF51735">
    <property type="entry name" value="NAD(P)-binding Rossmann-fold domains"/>
    <property type="match status" value="1"/>
</dbReference>
<sequence length="298" mass="31975">MTQEMSQEIPQEIPQATSQKTPLLFLVTGVSSGLGKAIAGTALDAGHKVVGTVRRQEDAAAFEATAPGRAMAIRLDVTDTGSIVPAVAKIEKEIGPIDVLVNNAGYGHEGVLEESTMAELRHQFEVNTFAPVAFMQAVLPYMRARRAGRIVNVTSMGGIITMPGISFYHGSKFALEGIGESLGKEVRELGIFVTAVEPGGFRTDWAGRSMVRAGRSIADYDAIFDPVRERRQGYSGRQAGDPARLGKAVLELVRSENPPAHLLLGSDALRLVRDKLASLNAEIEAWKDVSASTDFQEA</sequence>
<keyword evidence="5" id="KW-1185">Reference proteome</keyword>
<dbReference type="PANTHER" id="PTHR43976:SF16">
    <property type="entry name" value="SHORT-CHAIN DEHYDROGENASE_REDUCTASE FAMILY PROTEIN"/>
    <property type="match status" value="1"/>
</dbReference>
<protein>
    <submittedName>
        <fullName evidence="4">Short-chain dehydrogenase</fullName>
    </submittedName>
</protein>
<dbReference type="CDD" id="cd05374">
    <property type="entry name" value="17beta-HSD-like_SDR_c"/>
    <property type="match status" value="1"/>
</dbReference>
<name>A0A1X7GHJ2_9HYPH</name>
<accession>A0A1X7GHJ2</accession>
<dbReference type="PRINTS" id="PR00081">
    <property type="entry name" value="GDHRDH"/>
</dbReference>
<organism evidence="4 5">
    <name type="scientific">Xaviernesmea oryzae</name>
    <dbReference type="NCBI Taxonomy" id="464029"/>
    <lineage>
        <taxon>Bacteria</taxon>
        <taxon>Pseudomonadati</taxon>
        <taxon>Pseudomonadota</taxon>
        <taxon>Alphaproteobacteria</taxon>
        <taxon>Hyphomicrobiales</taxon>
        <taxon>Rhizobiaceae</taxon>
        <taxon>Rhizobium/Agrobacterium group</taxon>
        <taxon>Xaviernesmea</taxon>
    </lineage>
</organism>
<dbReference type="EMBL" id="FXAF01000011">
    <property type="protein sequence ID" value="SMF69920.1"/>
    <property type="molecule type" value="Genomic_DNA"/>
</dbReference>
<dbReference type="NCBIfam" id="NF004824">
    <property type="entry name" value="PRK06180.1"/>
    <property type="match status" value="1"/>
</dbReference>
<dbReference type="InterPro" id="IPR002347">
    <property type="entry name" value="SDR_fam"/>
</dbReference>
<dbReference type="GO" id="GO:0016491">
    <property type="term" value="F:oxidoreductase activity"/>
    <property type="evidence" value="ECO:0007669"/>
    <property type="project" value="UniProtKB-KW"/>
</dbReference>
<dbReference type="Pfam" id="PF00106">
    <property type="entry name" value="adh_short"/>
    <property type="match status" value="1"/>
</dbReference>
<dbReference type="InterPro" id="IPR036291">
    <property type="entry name" value="NAD(P)-bd_dom_sf"/>
</dbReference>
<evidence type="ECO:0000256" key="1">
    <source>
        <dbReference type="ARBA" id="ARBA00006484"/>
    </source>
</evidence>
<dbReference type="STRING" id="464029.SAMN02982989_3867"/>
<evidence type="ECO:0000313" key="5">
    <source>
        <dbReference type="Proteomes" id="UP000192903"/>
    </source>
</evidence>
<comment type="similarity">
    <text evidence="1 3">Belongs to the short-chain dehydrogenases/reductases (SDR) family.</text>
</comment>
<gene>
    <name evidence="4" type="ORF">SAMN02982989_3867</name>
</gene>